<evidence type="ECO:0000256" key="3">
    <source>
        <dbReference type="ARBA" id="ARBA00022825"/>
    </source>
</evidence>
<keyword evidence="6" id="KW-1185">Reference proteome</keyword>
<keyword evidence="1" id="KW-0645">Protease</keyword>
<keyword evidence="4" id="KW-1015">Disulfide bond</keyword>
<keyword evidence="3" id="KW-0720">Serine protease</keyword>
<dbReference type="Pfam" id="PF00089">
    <property type="entry name" value="Trypsin"/>
    <property type="match status" value="1"/>
</dbReference>
<dbReference type="InterPro" id="IPR001254">
    <property type="entry name" value="Trypsin_dom"/>
</dbReference>
<dbReference type="Proteomes" id="UP000694867">
    <property type="component" value="Unplaced"/>
</dbReference>
<dbReference type="KEGG" id="goe:100898558"/>
<evidence type="ECO:0000256" key="4">
    <source>
        <dbReference type="ARBA" id="ARBA00023157"/>
    </source>
</evidence>
<dbReference type="InterPro" id="IPR001314">
    <property type="entry name" value="Peptidase_S1A"/>
</dbReference>
<evidence type="ECO:0000313" key="7">
    <source>
        <dbReference type="RefSeq" id="XP_028967448.1"/>
    </source>
</evidence>
<evidence type="ECO:0000259" key="5">
    <source>
        <dbReference type="PROSITE" id="PS50240"/>
    </source>
</evidence>
<feature type="domain" description="Peptidase S1" evidence="5">
    <location>
        <begin position="77"/>
        <end position="319"/>
    </location>
</feature>
<dbReference type="RefSeq" id="XP_028967448.1">
    <property type="nucleotide sequence ID" value="XM_029111615.1"/>
</dbReference>
<dbReference type="GeneID" id="100898558"/>
<dbReference type="CDD" id="cd00190">
    <property type="entry name" value="Tryp_SPc"/>
    <property type="match status" value="1"/>
</dbReference>
<gene>
    <name evidence="7" type="primary">LOC100898558</name>
</gene>
<dbReference type="InterPro" id="IPR043504">
    <property type="entry name" value="Peptidase_S1_PA_chymotrypsin"/>
</dbReference>
<name>A0AAJ7SEU3_9ACAR</name>
<accession>A0AAJ7SEU3</accession>
<dbReference type="Gene3D" id="2.40.10.10">
    <property type="entry name" value="Trypsin-like serine proteases"/>
    <property type="match status" value="1"/>
</dbReference>
<dbReference type="GO" id="GO:0006508">
    <property type="term" value="P:proteolysis"/>
    <property type="evidence" value="ECO:0007669"/>
    <property type="project" value="UniProtKB-KW"/>
</dbReference>
<dbReference type="GO" id="GO:0004252">
    <property type="term" value="F:serine-type endopeptidase activity"/>
    <property type="evidence" value="ECO:0007669"/>
    <property type="project" value="InterPro"/>
</dbReference>
<dbReference type="SMART" id="SM00020">
    <property type="entry name" value="Tryp_SPc"/>
    <property type="match status" value="1"/>
</dbReference>
<reference evidence="7" key="1">
    <citation type="submission" date="2025-08" db="UniProtKB">
        <authorList>
            <consortium name="RefSeq"/>
        </authorList>
    </citation>
    <scope>IDENTIFICATION</scope>
</reference>
<evidence type="ECO:0000256" key="1">
    <source>
        <dbReference type="ARBA" id="ARBA00022670"/>
    </source>
</evidence>
<dbReference type="PROSITE" id="PS50240">
    <property type="entry name" value="TRYPSIN_DOM"/>
    <property type="match status" value="1"/>
</dbReference>
<evidence type="ECO:0000313" key="6">
    <source>
        <dbReference type="Proteomes" id="UP000694867"/>
    </source>
</evidence>
<keyword evidence="2" id="KW-0378">Hydrolase</keyword>
<organism evidence="6 7">
    <name type="scientific">Galendromus occidentalis</name>
    <name type="common">western predatory mite</name>
    <dbReference type="NCBI Taxonomy" id="34638"/>
    <lineage>
        <taxon>Eukaryota</taxon>
        <taxon>Metazoa</taxon>
        <taxon>Ecdysozoa</taxon>
        <taxon>Arthropoda</taxon>
        <taxon>Chelicerata</taxon>
        <taxon>Arachnida</taxon>
        <taxon>Acari</taxon>
        <taxon>Parasitiformes</taxon>
        <taxon>Mesostigmata</taxon>
        <taxon>Gamasina</taxon>
        <taxon>Phytoseioidea</taxon>
        <taxon>Phytoseiidae</taxon>
        <taxon>Typhlodrominae</taxon>
        <taxon>Galendromus</taxon>
    </lineage>
</organism>
<dbReference type="PANTHER" id="PTHR24252">
    <property type="entry name" value="ACROSIN-RELATED"/>
    <property type="match status" value="1"/>
</dbReference>
<proteinExistence type="predicted"/>
<sequence>MHFDYESDTAVSLANGSSRREYASPALQPKSSGLEDLFPESRDLGAYYGAEINLCMDTVHPETQTCGEYPHSVSSRIIGGQEAFWKQFPWQVSVSRFGRHVCGGAIIDGSWVASAAHCFYNKAGAGEYDASAGIHDIYLDNAHKQTRKVVKVIRHPGFGPGGHRNDIALLKLGTPFNFTGSQGYVGPICLPENSEEVTGNVTVSGWGKTRESALDESRSLQSVVIPVISDFNCQYRYFSLWNILLGSKVESKSMFCAGLPEGGKDSCQGDSGGPAIQYSADRAYLKGIVSWGHGCARPRKPGVYTEVPHFIPWIKDVMLKE</sequence>
<evidence type="ECO:0000256" key="2">
    <source>
        <dbReference type="ARBA" id="ARBA00022801"/>
    </source>
</evidence>
<dbReference type="PANTHER" id="PTHR24252:SF7">
    <property type="entry name" value="HYALIN"/>
    <property type="match status" value="1"/>
</dbReference>
<dbReference type="PRINTS" id="PR00722">
    <property type="entry name" value="CHYMOTRYPSIN"/>
</dbReference>
<protein>
    <submittedName>
        <fullName evidence="7">Trypsin-1-like</fullName>
    </submittedName>
</protein>
<dbReference type="SUPFAM" id="SSF50494">
    <property type="entry name" value="Trypsin-like serine proteases"/>
    <property type="match status" value="1"/>
</dbReference>
<dbReference type="InterPro" id="IPR009003">
    <property type="entry name" value="Peptidase_S1_PA"/>
</dbReference>
<dbReference type="AlphaFoldDB" id="A0AAJ7SEU3"/>
<dbReference type="FunFam" id="2.40.10.10:FF:000003">
    <property type="entry name" value="Transmembrane serine protease 3"/>
    <property type="match status" value="1"/>
</dbReference>